<dbReference type="RefSeq" id="WP_007067556.1">
    <property type="nucleotide sequence ID" value="NZ_DS022272.1"/>
</dbReference>
<dbReference type="InterPro" id="IPR000683">
    <property type="entry name" value="Gfo/Idh/MocA-like_OxRdtase_N"/>
</dbReference>
<dbReference type="EMBL" id="AATP01000004">
    <property type="protein sequence ID" value="EAU41011.1"/>
    <property type="molecule type" value="Genomic_DNA"/>
</dbReference>
<dbReference type="AlphaFoldDB" id="Q0G1S0"/>
<feature type="domain" description="Gfo/Idh/MocA-like oxidoreductase N-terminal" evidence="1">
    <location>
        <begin position="3"/>
        <end position="118"/>
    </location>
</feature>
<proteinExistence type="predicted"/>
<evidence type="ECO:0000313" key="3">
    <source>
        <dbReference type="Proteomes" id="UP000004310"/>
    </source>
</evidence>
<dbReference type="STRING" id="217511.GCA_001463845_03528"/>
<protein>
    <submittedName>
        <fullName evidence="2">Predicted dehydrogenase</fullName>
    </submittedName>
</protein>
<accession>Q0G1S0</accession>
<evidence type="ECO:0000259" key="1">
    <source>
        <dbReference type="Pfam" id="PF01408"/>
    </source>
</evidence>
<organism evidence="2 3">
    <name type="scientific">Fulvimarina pelagi HTCC2506</name>
    <dbReference type="NCBI Taxonomy" id="314231"/>
    <lineage>
        <taxon>Bacteria</taxon>
        <taxon>Pseudomonadati</taxon>
        <taxon>Pseudomonadota</taxon>
        <taxon>Alphaproteobacteria</taxon>
        <taxon>Hyphomicrobiales</taxon>
        <taxon>Aurantimonadaceae</taxon>
        <taxon>Fulvimarina</taxon>
    </lineage>
</organism>
<name>Q0G1S0_9HYPH</name>
<gene>
    <name evidence="2" type="ORF">FP2506_12129</name>
</gene>
<reference evidence="2 3" key="1">
    <citation type="journal article" date="2010" name="J. Bacteriol.">
        <title>Genome sequence of Fulvimarina pelagi HTCC2506T, a Mn(II)-oxidizing alphaproteobacterium possessing an aerobic anoxygenic photosynthetic gene cluster and Xanthorhodopsin.</title>
        <authorList>
            <person name="Kang I."/>
            <person name="Oh H.M."/>
            <person name="Lim S.I."/>
            <person name="Ferriera S."/>
            <person name="Giovannoni S.J."/>
            <person name="Cho J.C."/>
        </authorList>
    </citation>
    <scope>NUCLEOTIDE SEQUENCE [LARGE SCALE GENOMIC DNA]</scope>
    <source>
        <strain evidence="2 3">HTCC2506</strain>
    </source>
</reference>
<dbReference type="GO" id="GO:0000166">
    <property type="term" value="F:nucleotide binding"/>
    <property type="evidence" value="ECO:0007669"/>
    <property type="project" value="InterPro"/>
</dbReference>
<sequence>MYRIAILGLGAIGSRHLQALVRSSLGSLVIHIVEPLATNRELALQRWVEAGGEKSPHRLSTELVDNIDIAIVATTAQYRRIAIEALLLNASVKYWILEKPLAQSLEDIQGIVSACGNRAVVNTPRRAMEWHKHIARLIREDGGPKSVSVHGGDWSISCNAMHFIDLVRFWSNAEPIAADTSSLWSEWHTAKRPGFIDVFGRLVVEFQGGIELSMEAQPEVKPLLITVNTNSYQWRIYEGEGICKRDDGLILKGKLELQSSLTGKIVDQVISGQETELPALQPLARAESLILEALILHSIANGGDTHTLPIT</sequence>
<keyword evidence="3" id="KW-1185">Reference proteome</keyword>
<dbReference type="eggNOG" id="COG0673">
    <property type="taxonomic scope" value="Bacteria"/>
</dbReference>
<evidence type="ECO:0000313" key="2">
    <source>
        <dbReference type="EMBL" id="EAU41011.1"/>
    </source>
</evidence>
<dbReference type="Gene3D" id="3.40.50.720">
    <property type="entry name" value="NAD(P)-binding Rossmann-like Domain"/>
    <property type="match status" value="1"/>
</dbReference>
<dbReference type="HOGENOM" id="CLU_846263_0_0_5"/>
<dbReference type="Proteomes" id="UP000004310">
    <property type="component" value="Unassembled WGS sequence"/>
</dbReference>
<comment type="caution">
    <text evidence="2">The sequence shown here is derived from an EMBL/GenBank/DDBJ whole genome shotgun (WGS) entry which is preliminary data.</text>
</comment>
<dbReference type="Pfam" id="PF01408">
    <property type="entry name" value="GFO_IDH_MocA"/>
    <property type="match status" value="1"/>
</dbReference>
<dbReference type="SUPFAM" id="SSF51735">
    <property type="entry name" value="NAD(P)-binding Rossmann-fold domains"/>
    <property type="match status" value="1"/>
</dbReference>
<dbReference type="PANTHER" id="PTHR43377:SF1">
    <property type="entry name" value="BILIVERDIN REDUCTASE A"/>
    <property type="match status" value="1"/>
</dbReference>
<dbReference type="PANTHER" id="PTHR43377">
    <property type="entry name" value="BILIVERDIN REDUCTASE A"/>
    <property type="match status" value="1"/>
</dbReference>
<dbReference type="InterPro" id="IPR036291">
    <property type="entry name" value="NAD(P)-bd_dom_sf"/>
</dbReference>
<dbReference type="InterPro" id="IPR051450">
    <property type="entry name" value="Gfo/Idh/MocA_Oxidoreductases"/>
</dbReference>